<dbReference type="EMBL" id="MAQD01000007">
    <property type="protein sequence ID" value="OBY51121.1"/>
    <property type="molecule type" value="Genomic_DNA"/>
</dbReference>
<evidence type="ECO:0000313" key="2">
    <source>
        <dbReference type="Proteomes" id="UP000092740"/>
    </source>
</evidence>
<gene>
    <name evidence="1" type="ORF">BBB48_06880</name>
</gene>
<dbReference type="RefSeq" id="WP_065285973.1">
    <property type="nucleotide sequence ID" value="NZ_MAQD01000007.1"/>
</dbReference>
<reference evidence="1 2" key="1">
    <citation type="submission" date="2016-06" db="EMBL/GenBank/DDBJ databases">
        <title>Simultaneous identification of Haemophilus influenzae and Haemophilus haemolyticus using TaqMan real-time PCR.</title>
        <authorList>
            <person name="Price E.P."/>
            <person name="Sarovich D.S."/>
            <person name="Harris T."/>
            <person name="Spargo J.C."/>
            <person name="Nosworthy E."/>
            <person name="Beissbarth J."/>
            <person name="Smith-Vaughan H.C."/>
        </authorList>
    </citation>
    <scope>NUCLEOTIDE SEQUENCE [LARGE SCALE GENOMIC DNA]</scope>
    <source>
        <strain evidence="1 2">ATCC 9796</strain>
    </source>
</reference>
<proteinExistence type="predicted"/>
<sequence>MENKSSTKPSTENCLKAAKKWRNKYWIYRTKWELFKRQQNEVAASAIYHKMVIALDNVGYLTKKAEELAH</sequence>
<dbReference type="Proteomes" id="UP000092740">
    <property type="component" value="Unassembled WGS sequence"/>
</dbReference>
<organism evidence="1 2">
    <name type="scientific">Haemophilus parainfluenzae</name>
    <dbReference type="NCBI Taxonomy" id="729"/>
    <lineage>
        <taxon>Bacteria</taxon>
        <taxon>Pseudomonadati</taxon>
        <taxon>Pseudomonadota</taxon>
        <taxon>Gammaproteobacteria</taxon>
        <taxon>Pasteurellales</taxon>
        <taxon>Pasteurellaceae</taxon>
        <taxon>Haemophilus</taxon>
    </lineage>
</organism>
<dbReference type="AlphaFoldDB" id="A0AB36E811"/>
<evidence type="ECO:0000313" key="1">
    <source>
        <dbReference type="EMBL" id="OBY51121.1"/>
    </source>
</evidence>
<name>A0AB36E811_HAEPA</name>
<accession>A0AB36E811</accession>
<comment type="caution">
    <text evidence="1">The sequence shown here is derived from an EMBL/GenBank/DDBJ whole genome shotgun (WGS) entry which is preliminary data.</text>
</comment>
<protein>
    <submittedName>
        <fullName evidence="1">Uncharacterized protein</fullName>
    </submittedName>
</protein>